<sequence>MLILLLSGLFLIVLLEAPRLLLKKMWKELIVFLGLWAIASSLAVAQFIGVDLPNPTDILHAIFLP</sequence>
<evidence type="ECO:0000313" key="2">
    <source>
        <dbReference type="EMBL" id="EEG78078.1"/>
    </source>
</evidence>
<dbReference type="OrthoDB" id="2112909at2"/>
<protein>
    <submittedName>
        <fullName evidence="2">Conserved hypothetical membrane protein</fullName>
    </submittedName>
</protein>
<evidence type="ECO:0000313" key="3">
    <source>
        <dbReference type="Proteomes" id="UP000006443"/>
    </source>
</evidence>
<reference evidence="2 3" key="1">
    <citation type="submission" date="2009-02" db="EMBL/GenBank/DDBJ databases">
        <title>Sequencing of the draft genome and assembly of Dethiobacter alkaliphilus AHT 1.</title>
        <authorList>
            <consortium name="US DOE Joint Genome Institute (JGI-PGF)"/>
            <person name="Lucas S."/>
            <person name="Copeland A."/>
            <person name="Lapidus A."/>
            <person name="Glavina del Rio T."/>
            <person name="Dalin E."/>
            <person name="Tice H."/>
            <person name="Bruce D."/>
            <person name="Goodwin L."/>
            <person name="Pitluck S."/>
            <person name="Larimer F."/>
            <person name="Land M.L."/>
            <person name="Hauser L."/>
            <person name="Muyzer G."/>
        </authorList>
    </citation>
    <scope>NUCLEOTIDE SEQUENCE [LARGE SCALE GENOMIC DNA]</scope>
    <source>
        <strain evidence="2 3">AHT 1</strain>
    </source>
</reference>
<comment type="caution">
    <text evidence="2">The sequence shown here is derived from an EMBL/GenBank/DDBJ whole genome shotgun (WGS) entry which is preliminary data.</text>
</comment>
<dbReference type="RefSeq" id="WP_008515372.1">
    <property type="nucleotide sequence ID" value="NZ_ACJM01000004.1"/>
</dbReference>
<dbReference type="Proteomes" id="UP000006443">
    <property type="component" value="Unassembled WGS sequence"/>
</dbReference>
<evidence type="ECO:0000256" key="1">
    <source>
        <dbReference type="SAM" id="Phobius"/>
    </source>
</evidence>
<organism evidence="2 3">
    <name type="scientific">Dethiobacter alkaliphilus AHT 1</name>
    <dbReference type="NCBI Taxonomy" id="555088"/>
    <lineage>
        <taxon>Bacteria</taxon>
        <taxon>Bacillati</taxon>
        <taxon>Bacillota</taxon>
        <taxon>Dethiobacteria</taxon>
        <taxon>Dethiobacterales</taxon>
        <taxon>Dethiobacteraceae</taxon>
        <taxon>Dethiobacter</taxon>
    </lineage>
</organism>
<keyword evidence="1" id="KW-0812">Transmembrane</keyword>
<gene>
    <name evidence="2" type="ORF">DealDRAFT_0955</name>
</gene>
<accession>C0GEP6</accession>
<keyword evidence="3" id="KW-1185">Reference proteome</keyword>
<keyword evidence="1" id="KW-1133">Transmembrane helix</keyword>
<name>C0GEP6_DETAL</name>
<feature type="transmembrane region" description="Helical" evidence="1">
    <location>
        <begin position="29"/>
        <end position="50"/>
    </location>
</feature>
<proteinExistence type="predicted"/>
<dbReference type="AlphaFoldDB" id="C0GEP6"/>
<keyword evidence="1" id="KW-0472">Membrane</keyword>
<dbReference type="EMBL" id="ACJM01000004">
    <property type="protein sequence ID" value="EEG78078.1"/>
    <property type="molecule type" value="Genomic_DNA"/>
</dbReference>
<dbReference type="STRING" id="555088.DealDRAFT_0955"/>